<proteinExistence type="predicted"/>
<reference evidence="2 3" key="2">
    <citation type="submission" date="2018-06" db="EMBL/GenBank/DDBJ databases">
        <title>Carbapenemase-producing Enterobacteriaceae present in wastewater treatment plant effluent and nearby surface waters in the US.</title>
        <authorList>
            <person name="Mathys D.A."/>
            <person name="Mollenkopf D.F."/>
            <person name="Feicht S.M."/>
            <person name="Adams R.J."/>
            <person name="Albers A.L."/>
            <person name="Stuever D.M."/>
            <person name="Daniels J.B."/>
            <person name="Wittum T.E."/>
        </authorList>
    </citation>
    <scope>NUCLEOTIDE SEQUENCE [LARGE SCALE GENOMIC DNA]</scope>
    <source>
        <strain evidence="2 3">GEO_47_Down_B</strain>
    </source>
</reference>
<evidence type="ECO:0000313" key="2">
    <source>
        <dbReference type="EMBL" id="RWT22853.1"/>
    </source>
</evidence>
<name>A0A443VNA2_RAOPL</name>
<organism evidence="2 3">
    <name type="scientific">Raoultella planticola</name>
    <name type="common">Klebsiella planticola</name>
    <dbReference type="NCBI Taxonomy" id="575"/>
    <lineage>
        <taxon>Bacteria</taxon>
        <taxon>Pseudomonadati</taxon>
        <taxon>Pseudomonadota</taxon>
        <taxon>Gammaproteobacteria</taxon>
        <taxon>Enterobacterales</taxon>
        <taxon>Enterobacteriaceae</taxon>
        <taxon>Klebsiella/Raoultella group</taxon>
        <taxon>Raoultella</taxon>
    </lineage>
</organism>
<protein>
    <submittedName>
        <fullName evidence="2">Uncharacterized protein</fullName>
    </submittedName>
</protein>
<dbReference type="EMBL" id="CP029752">
    <property type="protein sequence ID" value="QFG76441.1"/>
    <property type="molecule type" value="Genomic_DNA"/>
</dbReference>
<accession>A0A443VNA2</accession>
<dbReference type="AlphaFoldDB" id="A0A443VNA2"/>
<evidence type="ECO:0000313" key="1">
    <source>
        <dbReference type="EMBL" id="QFG76441.1"/>
    </source>
</evidence>
<dbReference type="Proteomes" id="UP000288843">
    <property type="component" value="Unassembled WGS sequence"/>
</dbReference>
<reference evidence="1" key="1">
    <citation type="submission" date="2018-05" db="EMBL/GenBank/DDBJ databases">
        <title>Bacterial isolates from healthy term breastfed infants carrying antibiotic resistance genes.</title>
        <authorList>
            <person name="Casaburi G."/>
        </authorList>
    </citation>
    <scope>NUCLEOTIDE SEQUENCE [LARGE SCALE GENOMIC DNA]</scope>
    <source>
        <strain evidence="1">7084_4</strain>
    </source>
</reference>
<gene>
    <name evidence="1" type="ORF">DMB90_02550</name>
    <name evidence="2" type="ORF">DN603_11670</name>
</gene>
<evidence type="ECO:0000313" key="3">
    <source>
        <dbReference type="Proteomes" id="UP000288843"/>
    </source>
</evidence>
<sequence length="65" mass="7521">MLAPALRVWLRCQQRVRCEDHLAVDVWHVIKHYAAKGRLEPNHKIDSAYGNPIMNNFAHQNKCVG</sequence>
<dbReference type="EMBL" id="QKOX01000010">
    <property type="protein sequence ID" value="RWT22853.1"/>
    <property type="molecule type" value="Genomic_DNA"/>
</dbReference>